<evidence type="ECO:0000259" key="2">
    <source>
        <dbReference type="Pfam" id="PF07859"/>
    </source>
</evidence>
<protein>
    <recommendedName>
        <fullName evidence="2">Alpha/beta hydrolase fold-3 domain-containing protein</fullName>
    </recommendedName>
</protein>
<dbReference type="Pfam" id="PF07859">
    <property type="entry name" value="Abhydrolase_3"/>
    <property type="match status" value="1"/>
</dbReference>
<dbReference type="InterPro" id="IPR029058">
    <property type="entry name" value="AB_hydrolase_fold"/>
</dbReference>
<dbReference type="PANTHER" id="PTHR48081">
    <property type="entry name" value="AB HYDROLASE SUPERFAMILY PROTEIN C4A8.06C"/>
    <property type="match status" value="1"/>
</dbReference>
<accession>A0A9W8YSI0</accession>
<evidence type="ECO:0000313" key="3">
    <source>
        <dbReference type="EMBL" id="KAJ4389861.1"/>
    </source>
</evidence>
<keyword evidence="1" id="KW-0378">Hydrolase</keyword>
<comment type="caution">
    <text evidence="3">The sequence shown here is derived from an EMBL/GenBank/DDBJ whole genome shotgun (WGS) entry which is preliminary data.</text>
</comment>
<dbReference type="AlphaFoldDB" id="A0A9W8YSI0"/>
<reference evidence="3" key="1">
    <citation type="submission" date="2022-10" db="EMBL/GenBank/DDBJ databases">
        <title>Tapping the CABI collections for fungal endophytes: first genome assemblies for Collariella, Neodidymelliopsis, Ascochyta clinopodiicola, Didymella pomorum, Didymosphaeria variabile, Neocosmospora piperis and Neocucurbitaria cava.</title>
        <authorList>
            <person name="Hill R."/>
        </authorList>
    </citation>
    <scope>NUCLEOTIDE SEQUENCE</scope>
    <source>
        <strain evidence="3">IMI 355082</strain>
    </source>
</reference>
<proteinExistence type="predicted"/>
<dbReference type="Proteomes" id="UP001140453">
    <property type="component" value="Unassembled WGS sequence"/>
</dbReference>
<dbReference type="Gene3D" id="3.40.50.1820">
    <property type="entry name" value="alpha/beta hydrolase"/>
    <property type="match status" value="1"/>
</dbReference>
<dbReference type="EMBL" id="JAPEVB010000004">
    <property type="protein sequence ID" value="KAJ4389861.1"/>
    <property type="molecule type" value="Genomic_DNA"/>
</dbReference>
<evidence type="ECO:0000313" key="4">
    <source>
        <dbReference type="Proteomes" id="UP001140453"/>
    </source>
</evidence>
<gene>
    <name evidence="3" type="ORF">N0V93_007333</name>
</gene>
<organism evidence="3 4">
    <name type="scientific">Gnomoniopsis smithogilvyi</name>
    <dbReference type="NCBI Taxonomy" id="1191159"/>
    <lineage>
        <taxon>Eukaryota</taxon>
        <taxon>Fungi</taxon>
        <taxon>Dikarya</taxon>
        <taxon>Ascomycota</taxon>
        <taxon>Pezizomycotina</taxon>
        <taxon>Sordariomycetes</taxon>
        <taxon>Sordariomycetidae</taxon>
        <taxon>Diaporthales</taxon>
        <taxon>Gnomoniaceae</taxon>
        <taxon>Gnomoniopsis</taxon>
    </lineage>
</organism>
<dbReference type="GO" id="GO:0016787">
    <property type="term" value="F:hydrolase activity"/>
    <property type="evidence" value="ECO:0007669"/>
    <property type="project" value="UniProtKB-KW"/>
</dbReference>
<keyword evidence="4" id="KW-1185">Reference proteome</keyword>
<evidence type="ECO:0000256" key="1">
    <source>
        <dbReference type="ARBA" id="ARBA00022801"/>
    </source>
</evidence>
<sequence>MSSHTRPKLTAGEISGLIRSFPLLATTIVAFIWTSSWSQWKSGNFGGKTLRRNAAASVGTVISFLSPRQVRSLFAHTTGEAIKLYCAAHGLTHQSTLVKNDDGFPPATLHFVDCELTRNGPILLYFHGGGFIVPLNSPAYAVSLARTAGASLVLLEYTLAPECVYPGQLSQSIAALRLILQHRNPSEIIIAGESAGGNIALAIMAHLQEPKIGISPLVVSEKFKGLLAISPRTANKPQANSFQYNGGKDFMNKKSLSAITATWKPADDVWAAPVLARAGFWDGLKAARALLVVGENEVYHDDVCHVANIMGATGNTGRITMKGNLEKAIDPAVQLIVCPGEMHCQASLDKGLGITDGHMTQGIVRWLSCLE</sequence>
<feature type="domain" description="Alpha/beta hydrolase fold-3" evidence="2">
    <location>
        <begin position="123"/>
        <end position="316"/>
    </location>
</feature>
<dbReference type="OrthoDB" id="2152029at2759"/>
<dbReference type="PANTHER" id="PTHR48081:SF18">
    <property type="entry name" value="ALPHA_BETA HYDROLASE FOLD-3 DOMAIN-CONTAINING PROTEIN"/>
    <property type="match status" value="1"/>
</dbReference>
<dbReference type="InterPro" id="IPR013094">
    <property type="entry name" value="AB_hydrolase_3"/>
</dbReference>
<name>A0A9W8YSI0_9PEZI</name>
<dbReference type="InterPro" id="IPR050300">
    <property type="entry name" value="GDXG_lipolytic_enzyme"/>
</dbReference>
<dbReference type="SUPFAM" id="SSF53474">
    <property type="entry name" value="alpha/beta-Hydrolases"/>
    <property type="match status" value="1"/>
</dbReference>